<dbReference type="Proteomes" id="UP000295313">
    <property type="component" value="Unassembled WGS sequence"/>
</dbReference>
<proteinExistence type="predicted"/>
<name>A0A4R8IDL6_9FLAO</name>
<organism evidence="1 2">
    <name type="scientific">Epilithonimonas xixisoli</name>
    <dbReference type="NCBI Taxonomy" id="1476462"/>
    <lineage>
        <taxon>Bacteria</taxon>
        <taxon>Pseudomonadati</taxon>
        <taxon>Bacteroidota</taxon>
        <taxon>Flavobacteriia</taxon>
        <taxon>Flavobacteriales</taxon>
        <taxon>Weeksellaceae</taxon>
        <taxon>Chryseobacterium group</taxon>
        <taxon>Epilithonimonas</taxon>
    </lineage>
</organism>
<evidence type="ECO:0000313" key="1">
    <source>
        <dbReference type="EMBL" id="TDX83189.1"/>
    </source>
</evidence>
<dbReference type="EMBL" id="SOEO01000003">
    <property type="protein sequence ID" value="TDX83189.1"/>
    <property type="molecule type" value="Genomic_DNA"/>
</dbReference>
<gene>
    <name evidence="1" type="ORF">B0I22_3261</name>
</gene>
<comment type="caution">
    <text evidence="1">The sequence shown here is derived from an EMBL/GenBank/DDBJ whole genome shotgun (WGS) entry which is preliminary data.</text>
</comment>
<dbReference type="AlphaFoldDB" id="A0A4R8IDL6"/>
<protein>
    <submittedName>
        <fullName evidence="1">Uncharacterized protein</fullName>
    </submittedName>
</protein>
<evidence type="ECO:0000313" key="2">
    <source>
        <dbReference type="Proteomes" id="UP000295313"/>
    </source>
</evidence>
<sequence>MFQNHLRPDLNGTPFLWLEKPWQKEWEWKAEKTPKLLKYYKIPFPCRRISGSPEVKSTIVEAVLSP</sequence>
<keyword evidence="2" id="KW-1185">Reference proteome</keyword>
<accession>A0A4R8IDL6</accession>
<reference evidence="1 2" key="1">
    <citation type="submission" date="2019-03" db="EMBL/GenBank/DDBJ databases">
        <title>Genomic Encyclopedia of Type Strains, Phase III (KMG-III): the genomes of soil and plant-associated and newly described type strains.</title>
        <authorList>
            <person name="Whitman W."/>
        </authorList>
    </citation>
    <scope>NUCLEOTIDE SEQUENCE [LARGE SCALE GENOMIC DNA]</scope>
    <source>
        <strain evidence="1 2">CGMCC 1.12802</strain>
    </source>
</reference>